<name>A0A6V8MGK5_9BACT</name>
<dbReference type="EMBL" id="BLXX01000003">
    <property type="protein sequence ID" value="GFO59092.1"/>
    <property type="molecule type" value="Genomic_DNA"/>
</dbReference>
<evidence type="ECO:0000313" key="2">
    <source>
        <dbReference type="Proteomes" id="UP000556026"/>
    </source>
</evidence>
<reference evidence="2" key="1">
    <citation type="submission" date="2020-06" db="EMBL/GenBank/DDBJ databases">
        <title>Draft genomic sequence of Geomonas sp. Red330.</title>
        <authorList>
            <person name="Itoh H."/>
            <person name="Zhenxing X."/>
            <person name="Ushijima N."/>
            <person name="Masuda Y."/>
            <person name="Shiratori Y."/>
            <person name="Senoo K."/>
        </authorList>
    </citation>
    <scope>NUCLEOTIDE SEQUENCE [LARGE SCALE GENOMIC DNA]</scope>
    <source>
        <strain evidence="2">Red330</strain>
    </source>
</reference>
<organism evidence="1 2">
    <name type="scientific">Geomonas silvestris</name>
    <dbReference type="NCBI Taxonomy" id="2740184"/>
    <lineage>
        <taxon>Bacteria</taxon>
        <taxon>Pseudomonadati</taxon>
        <taxon>Thermodesulfobacteriota</taxon>
        <taxon>Desulfuromonadia</taxon>
        <taxon>Geobacterales</taxon>
        <taxon>Geobacteraceae</taxon>
        <taxon>Geomonas</taxon>
    </lineage>
</organism>
<accession>A0A6V8MGK5</accession>
<proteinExistence type="predicted"/>
<protein>
    <submittedName>
        <fullName evidence="1">Uncharacterized protein</fullName>
    </submittedName>
</protein>
<gene>
    <name evidence="1" type="ORF">GMST_14170</name>
</gene>
<sequence>MNLQRRSEIRSLEIHKEVVKVLIASPELWAKVRSNIEECLQVSPCPAYEEWWEILNTWPKEQIFRLLTTDSEESSRLRSSTPFTGIISQEKRNEIFAKFSRAANPHQPF</sequence>
<dbReference type="Proteomes" id="UP000556026">
    <property type="component" value="Unassembled WGS sequence"/>
</dbReference>
<keyword evidence="2" id="KW-1185">Reference proteome</keyword>
<dbReference type="AlphaFoldDB" id="A0A6V8MGK5"/>
<comment type="caution">
    <text evidence="1">The sequence shown here is derived from an EMBL/GenBank/DDBJ whole genome shotgun (WGS) entry which is preliminary data.</text>
</comment>
<evidence type="ECO:0000313" key="1">
    <source>
        <dbReference type="EMBL" id="GFO59092.1"/>
    </source>
</evidence>